<protein>
    <submittedName>
        <fullName evidence="1">Uncharacterized protein</fullName>
    </submittedName>
</protein>
<dbReference type="EMBL" id="NGAF01000011">
    <property type="protein sequence ID" value="OXR43123.1"/>
    <property type="molecule type" value="Genomic_DNA"/>
</dbReference>
<comment type="caution">
    <text evidence="1">The sequence shown here is derived from an EMBL/GenBank/DDBJ whole genome shotgun (WGS) entry which is preliminary data.</text>
</comment>
<proteinExistence type="predicted"/>
<organism evidence="1 2">
    <name type="scientific">Nocardia cerradoensis</name>
    <dbReference type="NCBI Taxonomy" id="85688"/>
    <lineage>
        <taxon>Bacteria</taxon>
        <taxon>Bacillati</taxon>
        <taxon>Actinomycetota</taxon>
        <taxon>Actinomycetes</taxon>
        <taxon>Mycobacteriales</taxon>
        <taxon>Nocardiaceae</taxon>
        <taxon>Nocardia</taxon>
    </lineage>
</organism>
<evidence type="ECO:0000313" key="2">
    <source>
        <dbReference type="Proteomes" id="UP000215506"/>
    </source>
</evidence>
<dbReference type="AlphaFoldDB" id="A0A231H2N2"/>
<gene>
    <name evidence="1" type="ORF">B7C42_05009</name>
</gene>
<keyword evidence="2" id="KW-1185">Reference proteome</keyword>
<dbReference type="Proteomes" id="UP000215506">
    <property type="component" value="Unassembled WGS sequence"/>
</dbReference>
<evidence type="ECO:0000313" key="1">
    <source>
        <dbReference type="EMBL" id="OXR43123.1"/>
    </source>
</evidence>
<sequence>MPDTPAGAAGSVPVPQRLADAPVSAGMVVPYLRIRQGQSRIQRQSMR</sequence>
<name>A0A231H2N2_9NOCA</name>
<reference evidence="1 2" key="1">
    <citation type="submission" date="2017-07" db="EMBL/GenBank/DDBJ databases">
        <title>First draft Genome Sequence of Nocardia cerradoensis isolated from human infection.</title>
        <authorList>
            <person name="Carrasco G."/>
        </authorList>
    </citation>
    <scope>NUCLEOTIDE SEQUENCE [LARGE SCALE GENOMIC DNA]</scope>
    <source>
        <strain evidence="1 2">CNM20130759</strain>
    </source>
</reference>
<accession>A0A231H2N2</accession>